<dbReference type="Pfam" id="PF17659">
    <property type="entry name" value="RADX"/>
    <property type="match status" value="1"/>
</dbReference>
<dbReference type="GeneTree" id="ENSGT00390000005094"/>
<dbReference type="Ensembl" id="ENSGMOT00000015495.2">
    <property type="protein sequence ID" value="ENSGMOP00000015107.2"/>
    <property type="gene ID" value="ENSGMOG00000014114.2"/>
</dbReference>
<proteinExistence type="predicted"/>
<evidence type="ECO:0008006" key="4">
    <source>
        <dbReference type="Google" id="ProtNLM"/>
    </source>
</evidence>
<evidence type="ECO:0000313" key="3">
    <source>
        <dbReference type="Proteomes" id="UP000694546"/>
    </source>
</evidence>
<dbReference type="RefSeq" id="XP_030217052.1">
    <property type="nucleotide sequence ID" value="XM_030361192.1"/>
</dbReference>
<sequence length="885" mass="96609">MESAPAGAASSLSTINNNNRVSDFPAPETTLEQLFSSRSLKVTVDDGVPVAVISVQRYLSEKVFCNDQPHDPHDSYTYDVTVTDGVWRTRGVLHRSLNRLVHCNTLRPGVQIRITGCSFVYNEQRLGQGHICIEKVQCDAGARSSPFLDGLKDLGCLSVLTKHGMENVGVRDDFPLKTSSKHYLPLWNNEDPEGEQWLPPRTTPDLVLDVSSVTLLCDLESSLGYARGGPPLLVRVIHKSRLRYYGKCDIVDAKKKADYPYHAYLEVADQSGAMSLVLWSELCLDWYHSLHVGAVLYIHKYTVKDSYANRSRPQMEHHCLRVFRSKEISLNRRSTAPVLSVVPQKNLPVQWGLPDVAYRFTCRSELENLAPNTACDVIGLVTFVGRVQRIRCQGDKGPEKFWTYRWVHALDGSSQRPFILEIFSCSQPDVFHAICPMTYLVCTQMRVCPGASAPFLTSSCETQIFITGHHRGQPYVSDPRVKEFIRWTKTLKDGAVLDKTLVGGHYCYPPAPPVFTQPLHNGSVPVVLVAASDLKGALESLRYREHKRLAVQGLITAVRYVRLHPDPSEPNPDPSEPSGGEGSGEASAGTSRASTATSASEHRDVGHTKNGTGGGTAPSGVASPSITRRTTPKKRSFHRFYLTRAKMRTKRLAGGPVSPDTPEVSSSGSDSDLLDAGSTLQEGSVEPPLPDPAAEQSPPLRWESRDWSRQRGEVSTHLCGEGLQPDTLARRFSLEERSALLAWSGLPSSHWTPPDPQPGRTAPPGAGAPGAGVPGGRPPGYYHTTILGINQQVALDAAFCPVVSSADPRAEGLPLDPHGNSLLSLLSAGFLCPLGDPVTPDLPSPEEVLQTAGELEGAHLLCVLDLCHLGGDRVEVLLSKVYRVT</sequence>
<dbReference type="PANTHER" id="PTHR14944:SF4">
    <property type="entry name" value="RPA1 RELATED SINGLE STRANDED DNA BINDING PROTEIN, X-LINKED"/>
    <property type="match status" value="1"/>
</dbReference>
<dbReference type="AlphaFoldDB" id="A0A8C5C232"/>
<dbReference type="GO" id="GO:0003697">
    <property type="term" value="F:single-stranded DNA binding"/>
    <property type="evidence" value="ECO:0007669"/>
    <property type="project" value="InterPro"/>
</dbReference>
<feature type="region of interest" description="Disordered" evidence="1">
    <location>
        <begin position="1"/>
        <end position="23"/>
    </location>
</feature>
<gene>
    <name evidence="2" type="primary">radx</name>
</gene>
<dbReference type="OMA" id="TGCHKGQ"/>
<feature type="compositionally biased region" description="Polar residues" evidence="1">
    <location>
        <begin position="10"/>
        <end position="21"/>
    </location>
</feature>
<feature type="compositionally biased region" description="Low complexity" evidence="1">
    <location>
        <begin position="584"/>
        <end position="599"/>
    </location>
</feature>
<dbReference type="PANTHER" id="PTHR14944">
    <property type="entry name" value="RPA-RELATED PROTEIN RADX"/>
    <property type="match status" value="1"/>
</dbReference>
<dbReference type="Ensembl" id="ENSGMOT00000037967.1">
    <property type="protein sequence ID" value="ENSGMOP00000055501.1"/>
    <property type="gene ID" value="ENSGMOG00000014114.2"/>
</dbReference>
<dbReference type="InterPro" id="IPR040893">
    <property type="entry name" value="RADX"/>
</dbReference>
<dbReference type="InterPro" id="IPR012340">
    <property type="entry name" value="NA-bd_OB-fold"/>
</dbReference>
<feature type="compositionally biased region" description="Low complexity" evidence="1">
    <location>
        <begin position="665"/>
        <end position="678"/>
    </location>
</feature>
<protein>
    <recommendedName>
        <fullName evidence="4">RPA-related protein RADX</fullName>
    </recommendedName>
</protein>
<feature type="region of interest" description="Disordered" evidence="1">
    <location>
        <begin position="745"/>
        <end position="779"/>
    </location>
</feature>
<evidence type="ECO:0000313" key="2">
    <source>
        <dbReference type="Ensembl" id="ENSGMOP00000055501.1"/>
    </source>
</evidence>
<dbReference type="Gene3D" id="2.40.50.140">
    <property type="entry name" value="Nucleic acid-binding proteins"/>
    <property type="match status" value="1"/>
</dbReference>
<dbReference type="GeneID" id="115547189"/>
<feature type="region of interest" description="Disordered" evidence="1">
    <location>
        <begin position="563"/>
        <end position="709"/>
    </location>
</feature>
<name>A0A8C5C232_GADMO</name>
<accession>A0A8C4ZM88</accession>
<reference evidence="2" key="1">
    <citation type="submission" date="2025-05" db="UniProtKB">
        <authorList>
            <consortium name="Ensembl"/>
        </authorList>
    </citation>
    <scope>IDENTIFICATION</scope>
</reference>
<dbReference type="Proteomes" id="UP000694546">
    <property type="component" value="Chromosome 7"/>
</dbReference>
<keyword evidence="3" id="KW-1185">Reference proteome</keyword>
<evidence type="ECO:0000256" key="1">
    <source>
        <dbReference type="SAM" id="MobiDB-lite"/>
    </source>
</evidence>
<accession>A0A8C5C232</accession>
<dbReference type="CTD" id="55086"/>
<organism evidence="2 3">
    <name type="scientific">Gadus morhua</name>
    <name type="common">Atlantic cod</name>
    <dbReference type="NCBI Taxonomy" id="8049"/>
    <lineage>
        <taxon>Eukaryota</taxon>
        <taxon>Metazoa</taxon>
        <taxon>Chordata</taxon>
        <taxon>Craniata</taxon>
        <taxon>Vertebrata</taxon>
        <taxon>Euteleostomi</taxon>
        <taxon>Actinopterygii</taxon>
        <taxon>Neopterygii</taxon>
        <taxon>Teleostei</taxon>
        <taxon>Neoteleostei</taxon>
        <taxon>Acanthomorphata</taxon>
        <taxon>Zeiogadaria</taxon>
        <taxon>Gadariae</taxon>
        <taxon>Gadiformes</taxon>
        <taxon>Gadoidei</taxon>
        <taxon>Gadidae</taxon>
        <taxon>Gadus</taxon>
    </lineage>
</organism>